<proteinExistence type="predicted"/>
<sequence>MNVNVSKIALFCIQPLIFVVAVISVAFNIVRRFFKGGQFTEQVSGEGLVAVVTGANTGIGLETVRGLSAARVKVYMLCRDTQKGVEARTKLAQMGCDSTKLVLLRCDLADFSTVRECAESILRDEEKIDILVNNAGIMFYPKYERTVDGHEVTWQSNHLGHVLLTELLLPALKRASSARIIFVSSRLHHLCRSLDLATVDDKEAFGLLSPYTHSKLAKVMYARELSKRLHKQGIHNVFVNSLHPGVVDSSLCRHTILAKTPFQELIAPIRWLCMKSDRDGAQTSLYLALSKNVDGISGKYFMDCKIARENPLALNDRACEEVYDYSLQQCGIAA</sequence>
<dbReference type="Proteomes" id="UP001176961">
    <property type="component" value="Unassembled WGS sequence"/>
</dbReference>
<keyword evidence="2" id="KW-1133">Transmembrane helix</keyword>
<accession>A0AA36GFK1</accession>
<dbReference type="SUPFAM" id="SSF51735">
    <property type="entry name" value="NAD(P)-binding Rossmann-fold domains"/>
    <property type="match status" value="1"/>
</dbReference>
<keyword evidence="1" id="KW-0560">Oxidoreductase</keyword>
<name>A0AA36GFK1_CYLNA</name>
<protein>
    <submittedName>
        <fullName evidence="3">Uncharacterized protein</fullName>
    </submittedName>
</protein>
<dbReference type="EMBL" id="CATQJL010000001">
    <property type="protein sequence ID" value="CAJ0590424.1"/>
    <property type="molecule type" value="Genomic_DNA"/>
</dbReference>
<dbReference type="PRINTS" id="PR00081">
    <property type="entry name" value="GDHRDH"/>
</dbReference>
<dbReference type="InterPro" id="IPR036291">
    <property type="entry name" value="NAD(P)-bd_dom_sf"/>
</dbReference>
<keyword evidence="4" id="KW-1185">Reference proteome</keyword>
<gene>
    <name evidence="3" type="ORF">CYNAS_LOCUS2407</name>
</gene>
<dbReference type="PANTHER" id="PTHR43157:SF31">
    <property type="entry name" value="PHOSPHATIDYLINOSITOL-GLYCAN BIOSYNTHESIS CLASS F PROTEIN"/>
    <property type="match status" value="1"/>
</dbReference>
<dbReference type="Gene3D" id="3.40.50.720">
    <property type="entry name" value="NAD(P)-binding Rossmann-like Domain"/>
    <property type="match status" value="1"/>
</dbReference>
<reference evidence="3" key="1">
    <citation type="submission" date="2023-07" db="EMBL/GenBank/DDBJ databases">
        <authorList>
            <consortium name="CYATHOMIX"/>
        </authorList>
    </citation>
    <scope>NUCLEOTIDE SEQUENCE</scope>
    <source>
        <strain evidence="3">N/A</strain>
    </source>
</reference>
<dbReference type="PANTHER" id="PTHR43157">
    <property type="entry name" value="PHOSPHATIDYLINOSITOL-GLYCAN BIOSYNTHESIS CLASS F PROTEIN-RELATED"/>
    <property type="match status" value="1"/>
</dbReference>
<comment type="caution">
    <text evidence="3">The sequence shown here is derived from an EMBL/GenBank/DDBJ whole genome shotgun (WGS) entry which is preliminary data.</text>
</comment>
<keyword evidence="2" id="KW-0812">Transmembrane</keyword>
<organism evidence="3 4">
    <name type="scientific">Cylicocyclus nassatus</name>
    <name type="common">Nematode worm</name>
    <dbReference type="NCBI Taxonomy" id="53992"/>
    <lineage>
        <taxon>Eukaryota</taxon>
        <taxon>Metazoa</taxon>
        <taxon>Ecdysozoa</taxon>
        <taxon>Nematoda</taxon>
        <taxon>Chromadorea</taxon>
        <taxon>Rhabditida</taxon>
        <taxon>Rhabditina</taxon>
        <taxon>Rhabditomorpha</taxon>
        <taxon>Strongyloidea</taxon>
        <taxon>Strongylidae</taxon>
        <taxon>Cylicocyclus</taxon>
    </lineage>
</organism>
<evidence type="ECO:0000313" key="4">
    <source>
        <dbReference type="Proteomes" id="UP001176961"/>
    </source>
</evidence>
<keyword evidence="2" id="KW-0472">Membrane</keyword>
<dbReference type="InterPro" id="IPR002347">
    <property type="entry name" value="SDR_fam"/>
</dbReference>
<evidence type="ECO:0000256" key="2">
    <source>
        <dbReference type="SAM" id="Phobius"/>
    </source>
</evidence>
<evidence type="ECO:0000313" key="3">
    <source>
        <dbReference type="EMBL" id="CAJ0590424.1"/>
    </source>
</evidence>
<dbReference type="AlphaFoldDB" id="A0AA36GFK1"/>
<dbReference type="GO" id="GO:0016491">
    <property type="term" value="F:oxidoreductase activity"/>
    <property type="evidence" value="ECO:0007669"/>
    <property type="project" value="UniProtKB-KW"/>
</dbReference>
<evidence type="ECO:0000256" key="1">
    <source>
        <dbReference type="ARBA" id="ARBA00023002"/>
    </source>
</evidence>
<feature type="transmembrane region" description="Helical" evidence="2">
    <location>
        <begin position="6"/>
        <end position="30"/>
    </location>
</feature>
<dbReference type="Pfam" id="PF00106">
    <property type="entry name" value="adh_short"/>
    <property type="match status" value="1"/>
</dbReference>